<evidence type="ECO:0000256" key="1">
    <source>
        <dbReference type="ARBA" id="ARBA00006484"/>
    </source>
</evidence>
<dbReference type="RefSeq" id="WP_081882877.1">
    <property type="nucleotide sequence ID" value="NZ_JDUO01000001.1"/>
</dbReference>
<dbReference type="SUPFAM" id="SSF51735">
    <property type="entry name" value="NAD(P)-binding Rossmann-fold domains"/>
    <property type="match status" value="1"/>
</dbReference>
<evidence type="ECO:0000256" key="4">
    <source>
        <dbReference type="SAM" id="MobiDB-lite"/>
    </source>
</evidence>
<dbReference type="GO" id="GO:0016020">
    <property type="term" value="C:membrane"/>
    <property type="evidence" value="ECO:0007669"/>
    <property type="project" value="TreeGrafter"/>
</dbReference>
<dbReference type="AlphaFoldDB" id="A0A087C101"/>
<dbReference type="EMBL" id="JGZE01000010">
    <property type="protein sequence ID" value="KFI76951.1"/>
    <property type="molecule type" value="Genomic_DNA"/>
</dbReference>
<comment type="similarity">
    <text evidence="1 3">Belongs to the short-chain dehydrogenases/reductases (SDR) family.</text>
</comment>
<reference evidence="5 6" key="1">
    <citation type="submission" date="2014-03" db="EMBL/GenBank/DDBJ databases">
        <title>Genomics of Bifidobacteria.</title>
        <authorList>
            <person name="Ventura M."/>
            <person name="Milani C."/>
            <person name="Lugli G.A."/>
        </authorList>
    </citation>
    <scope>NUCLEOTIDE SEQUENCE [LARGE SCALE GENOMIC DNA]</scope>
    <source>
        <strain evidence="5 6">DSM 21395</strain>
    </source>
</reference>
<dbReference type="PANTHER" id="PTHR44196:SF3">
    <property type="entry name" value="SHORT CHAIN DEHYDROGENASE FAMILY PROTEIN"/>
    <property type="match status" value="1"/>
</dbReference>
<dbReference type="InterPro" id="IPR036291">
    <property type="entry name" value="NAD(P)-bd_dom_sf"/>
</dbReference>
<accession>A0A087C101</accession>
<comment type="caution">
    <text evidence="5">The sequence shown here is derived from an EMBL/GenBank/DDBJ whole genome shotgun (WGS) entry which is preliminary data.</text>
</comment>
<evidence type="ECO:0000256" key="2">
    <source>
        <dbReference type="ARBA" id="ARBA00023002"/>
    </source>
</evidence>
<dbReference type="PRINTS" id="PR00081">
    <property type="entry name" value="GDHRDH"/>
</dbReference>
<protein>
    <submittedName>
        <fullName evidence="5">Short-chain dehydrogenase</fullName>
        <ecNumber evidence="5">1.1.1.100</ecNumber>
    </submittedName>
</protein>
<dbReference type="PRINTS" id="PR00080">
    <property type="entry name" value="SDRFAMILY"/>
</dbReference>
<dbReference type="Pfam" id="PF00106">
    <property type="entry name" value="adh_short"/>
    <property type="match status" value="1"/>
</dbReference>
<sequence>MVDERAQDDERGERPIGAARSRERDGAADDSHLVIITGCASGLGYALVRRYLDLGWTVCGIDIDAARMDERGREFRTRPYRGFVGDVADPSFVSRTARAITAIGRIEMLINNAGRPSFKAPVAYEAGDLDRCLTGLKGMMMWCIAVLRACGERDVTLVNVMSTAATRGNPHESAYCAAKWGERGYTESLKAAYHGTSVTVIGVYPGGIDTDFYRDSHDYVPPEKQHTFMNPEELAHVLADALTNPYNLTVSDIRIDRRPVFPGERAQGVKA</sequence>
<dbReference type="CDD" id="cd05233">
    <property type="entry name" value="SDR_c"/>
    <property type="match status" value="1"/>
</dbReference>
<dbReference type="PANTHER" id="PTHR44196">
    <property type="entry name" value="DEHYDROGENASE/REDUCTASE SDR FAMILY MEMBER 7B"/>
    <property type="match status" value="1"/>
</dbReference>
<gene>
    <name evidence="5" type="ORF">BMON_0505</name>
</gene>
<proteinExistence type="inferred from homology"/>
<keyword evidence="6" id="KW-1185">Reference proteome</keyword>
<dbReference type="OrthoDB" id="3178062at2"/>
<organism evidence="5 6">
    <name type="scientific">Bifidobacterium mongoliense DSM 21395</name>
    <dbReference type="NCBI Taxonomy" id="1437603"/>
    <lineage>
        <taxon>Bacteria</taxon>
        <taxon>Bacillati</taxon>
        <taxon>Actinomycetota</taxon>
        <taxon>Actinomycetes</taxon>
        <taxon>Bifidobacteriales</taxon>
        <taxon>Bifidobacteriaceae</taxon>
        <taxon>Bifidobacterium</taxon>
    </lineage>
</organism>
<keyword evidence="2 5" id="KW-0560">Oxidoreductase</keyword>
<dbReference type="eggNOG" id="COG4221">
    <property type="taxonomic scope" value="Bacteria"/>
</dbReference>
<evidence type="ECO:0000313" key="6">
    <source>
        <dbReference type="Proteomes" id="UP000029082"/>
    </source>
</evidence>
<evidence type="ECO:0000256" key="3">
    <source>
        <dbReference type="RuleBase" id="RU000363"/>
    </source>
</evidence>
<dbReference type="STRING" id="1437603.GCA_000771525_00116"/>
<evidence type="ECO:0000313" key="5">
    <source>
        <dbReference type="EMBL" id="KFI76951.1"/>
    </source>
</evidence>
<name>A0A087C101_9BIFI</name>
<dbReference type="GeneID" id="93093676"/>
<dbReference type="EC" id="1.1.1.100" evidence="5"/>
<dbReference type="Gene3D" id="3.40.50.720">
    <property type="entry name" value="NAD(P)-binding Rossmann-like Domain"/>
    <property type="match status" value="1"/>
</dbReference>
<dbReference type="Proteomes" id="UP000029082">
    <property type="component" value="Unassembled WGS sequence"/>
</dbReference>
<dbReference type="InterPro" id="IPR002347">
    <property type="entry name" value="SDR_fam"/>
</dbReference>
<dbReference type="GO" id="GO:0004316">
    <property type="term" value="F:3-oxoacyl-[acyl-carrier-protein] reductase (NADPH) activity"/>
    <property type="evidence" value="ECO:0007669"/>
    <property type="project" value="UniProtKB-EC"/>
</dbReference>
<feature type="region of interest" description="Disordered" evidence="4">
    <location>
        <begin position="1"/>
        <end position="24"/>
    </location>
</feature>